<feature type="transmembrane region" description="Helical" evidence="6">
    <location>
        <begin position="364"/>
        <end position="386"/>
    </location>
</feature>
<dbReference type="PANTHER" id="PTHR45649:SF26">
    <property type="entry name" value="OS04G0435100 PROTEIN"/>
    <property type="match status" value="1"/>
</dbReference>
<protein>
    <submittedName>
        <fullName evidence="7">Permease</fullName>
    </submittedName>
</protein>
<comment type="subcellular location">
    <subcellularLocation>
        <location evidence="1">Membrane</location>
        <topology evidence="1">Multi-pass membrane protein</topology>
    </subcellularLocation>
</comment>
<reference evidence="7 8" key="1">
    <citation type="submission" date="2015-09" db="EMBL/GenBank/DDBJ databases">
        <title>Genome sequencing project for genomic taxonomy and phylogenomics of Bacillus-like bacteria.</title>
        <authorList>
            <person name="Liu B."/>
            <person name="Wang J."/>
            <person name="Zhu Y."/>
            <person name="Liu G."/>
            <person name="Chen Q."/>
            <person name="Chen Z."/>
            <person name="Lan J."/>
            <person name="Che J."/>
            <person name="Ge C."/>
            <person name="Shi H."/>
            <person name="Pan Z."/>
            <person name="Liu X."/>
        </authorList>
    </citation>
    <scope>NUCLEOTIDE SEQUENCE [LARGE SCALE GENOMIC DNA]</scope>
    <source>
        <strain evidence="7 8">DSM 8552</strain>
    </source>
</reference>
<keyword evidence="3 6" id="KW-0812">Transmembrane</keyword>
<keyword evidence="8" id="KW-1185">Reference proteome</keyword>
<dbReference type="InterPro" id="IPR002293">
    <property type="entry name" value="AA/rel_permease1"/>
</dbReference>
<dbReference type="EMBL" id="LJJB01000010">
    <property type="protein sequence ID" value="KQL47244.1"/>
    <property type="molecule type" value="Genomic_DNA"/>
</dbReference>
<feature type="transmembrane region" description="Helical" evidence="6">
    <location>
        <begin position="430"/>
        <end position="448"/>
    </location>
</feature>
<keyword evidence="4 6" id="KW-1133">Transmembrane helix</keyword>
<proteinExistence type="predicted"/>
<accession>A0ABR5N9E0</accession>
<feature type="transmembrane region" description="Helical" evidence="6">
    <location>
        <begin position="130"/>
        <end position="149"/>
    </location>
</feature>
<evidence type="ECO:0000313" key="8">
    <source>
        <dbReference type="Proteomes" id="UP000051063"/>
    </source>
</evidence>
<gene>
    <name evidence="7" type="ORF">AN963_14385</name>
</gene>
<evidence type="ECO:0000313" key="7">
    <source>
        <dbReference type="EMBL" id="KQL47244.1"/>
    </source>
</evidence>
<feature type="transmembrane region" description="Helical" evidence="6">
    <location>
        <begin position="340"/>
        <end position="358"/>
    </location>
</feature>
<feature type="transmembrane region" description="Helical" evidence="6">
    <location>
        <begin position="161"/>
        <end position="182"/>
    </location>
</feature>
<evidence type="ECO:0000256" key="4">
    <source>
        <dbReference type="ARBA" id="ARBA00022989"/>
    </source>
</evidence>
<dbReference type="PANTHER" id="PTHR45649">
    <property type="entry name" value="AMINO-ACID PERMEASE BAT1"/>
    <property type="match status" value="1"/>
</dbReference>
<sequence>MRTFHYKQELKRTLKLFSSFAVAFSFISITTGIFTNYGFVLSTSGPAGIWTWPIVAIGHLIVAIIFAELAGRIPLSGYSYQWVSRLANRGMGWFAGWVAFCFLVLVVPTVDYGMAPIIAQLLGMEISSSVLAWIVIITLIVQAFINIYGVKLATKINDTAVYTEVIGMVGIILFLGAVILFGKADWSMLANTGLSAAGSDGSYLGSFILAALMGAFTLVGFEAAANLSEETIDAKTNVPKAMILSVALSGGIGTIFLIILSASITDLAAVVHSANPIPYILTERFGNIGANVFLVLCIISIFACGLIIMASASRLIYALSRDNVFFAPRVFKKVSTKTSVPANAIVLVLVLGIIAVIFSDSLTMLVGATAVLPAVLYLITILAYALKIKDLPATDGFDLGKWRTPLTIIAIIWLVFEIGILTVPADFHNVAIVAIVLMIVGALVYFIGFRKGIAEGRIGIQKDESGDSHYHIG</sequence>
<evidence type="ECO:0000256" key="6">
    <source>
        <dbReference type="SAM" id="Phobius"/>
    </source>
</evidence>
<keyword evidence="5 6" id="KW-0472">Membrane</keyword>
<feature type="transmembrane region" description="Helical" evidence="6">
    <location>
        <begin position="242"/>
        <end position="272"/>
    </location>
</feature>
<dbReference type="Proteomes" id="UP000051063">
    <property type="component" value="Unassembled WGS sequence"/>
</dbReference>
<dbReference type="Gene3D" id="1.20.1740.10">
    <property type="entry name" value="Amino acid/polyamine transporter I"/>
    <property type="match status" value="1"/>
</dbReference>
<dbReference type="Pfam" id="PF13520">
    <property type="entry name" value="AA_permease_2"/>
    <property type="match status" value="1"/>
</dbReference>
<feature type="transmembrane region" description="Helical" evidence="6">
    <location>
        <begin position="91"/>
        <end position="110"/>
    </location>
</feature>
<evidence type="ECO:0000256" key="1">
    <source>
        <dbReference type="ARBA" id="ARBA00004141"/>
    </source>
</evidence>
<organism evidence="7 8">
    <name type="scientific">Brevibacillus choshinensis</name>
    <dbReference type="NCBI Taxonomy" id="54911"/>
    <lineage>
        <taxon>Bacteria</taxon>
        <taxon>Bacillati</taxon>
        <taxon>Bacillota</taxon>
        <taxon>Bacilli</taxon>
        <taxon>Bacillales</taxon>
        <taxon>Paenibacillaceae</taxon>
        <taxon>Brevibacillus</taxon>
    </lineage>
</organism>
<evidence type="ECO:0000256" key="2">
    <source>
        <dbReference type="ARBA" id="ARBA00022448"/>
    </source>
</evidence>
<name>A0ABR5N9E0_BRECH</name>
<evidence type="ECO:0000256" key="3">
    <source>
        <dbReference type="ARBA" id="ARBA00022692"/>
    </source>
</evidence>
<keyword evidence="2" id="KW-0813">Transport</keyword>
<comment type="caution">
    <text evidence="7">The sequence shown here is derived from an EMBL/GenBank/DDBJ whole genome shotgun (WGS) entry which is preliminary data.</text>
</comment>
<evidence type="ECO:0000256" key="5">
    <source>
        <dbReference type="ARBA" id="ARBA00023136"/>
    </source>
</evidence>
<feature type="transmembrane region" description="Helical" evidence="6">
    <location>
        <begin position="16"/>
        <end position="37"/>
    </location>
</feature>
<feature type="transmembrane region" description="Helical" evidence="6">
    <location>
        <begin position="406"/>
        <end position="424"/>
    </location>
</feature>
<feature type="transmembrane region" description="Helical" evidence="6">
    <location>
        <begin position="49"/>
        <end position="70"/>
    </location>
</feature>
<feature type="transmembrane region" description="Helical" evidence="6">
    <location>
        <begin position="202"/>
        <end position="221"/>
    </location>
</feature>
<dbReference type="PIRSF" id="PIRSF006060">
    <property type="entry name" value="AA_transporter"/>
    <property type="match status" value="1"/>
</dbReference>
<feature type="transmembrane region" description="Helical" evidence="6">
    <location>
        <begin position="292"/>
        <end position="319"/>
    </location>
</feature>